<comment type="catalytic activity">
    <reaction evidence="3">
        <text>2 GTP = 3',3'-c-di-GMP + 2 diphosphate</text>
        <dbReference type="Rhea" id="RHEA:24898"/>
        <dbReference type="ChEBI" id="CHEBI:33019"/>
        <dbReference type="ChEBI" id="CHEBI:37565"/>
        <dbReference type="ChEBI" id="CHEBI:58805"/>
        <dbReference type="EC" id="2.7.7.65"/>
    </reaction>
</comment>
<dbReference type="InterPro" id="IPR043128">
    <property type="entry name" value="Rev_trsase/Diguanyl_cyclase"/>
</dbReference>
<evidence type="ECO:0000256" key="3">
    <source>
        <dbReference type="ARBA" id="ARBA00034247"/>
    </source>
</evidence>
<gene>
    <name evidence="5" type="ORF">Ga0061065_101142</name>
</gene>
<dbReference type="RefSeq" id="WP_211261997.1">
    <property type="nucleotide sequence ID" value="NZ_CYHG01000001.1"/>
</dbReference>
<dbReference type="PANTHER" id="PTHR45138:SF9">
    <property type="entry name" value="DIGUANYLATE CYCLASE DGCM-RELATED"/>
    <property type="match status" value="1"/>
</dbReference>
<evidence type="ECO:0000313" key="5">
    <source>
        <dbReference type="EMBL" id="CUB02309.1"/>
    </source>
</evidence>
<sequence length="326" mass="37079">MKHENVLARYYAVLDTLPDHIFVFSETGEYLDVYGGEENATGFDCKPFIGKRLHDVMPEELADGFLTHILNAINTGETQYVKYKFDEGSTIELPHGLTVPKELWFEGVIKSLPTYEKGLRTVVWNAKNITKQHYLEMELKHLSEVDELTGVYNRRSFTKLLQAAIDTYHEQHAMFALIMFDIDYFKRVNDTLGHSVGDEVIRHVVDIFRAGLHKGMAIGRIGGEEFAILVPDRGEKEAFELSETLRNSLCNTPCETDLYEIVVTASLGITEVCQEDSNTLGLISRADEAMYESKKNGRNQSSIFRPTIKEEWAEVVETSWIKVKGL</sequence>
<dbReference type="SUPFAM" id="SSF55073">
    <property type="entry name" value="Nucleotide cyclase"/>
    <property type="match status" value="1"/>
</dbReference>
<evidence type="ECO:0000313" key="6">
    <source>
        <dbReference type="Proteomes" id="UP000182769"/>
    </source>
</evidence>
<dbReference type="Gene3D" id="3.30.450.20">
    <property type="entry name" value="PAS domain"/>
    <property type="match status" value="1"/>
</dbReference>
<dbReference type="PANTHER" id="PTHR45138">
    <property type="entry name" value="REGULATORY COMPONENTS OF SENSORY TRANSDUCTION SYSTEM"/>
    <property type="match status" value="1"/>
</dbReference>
<dbReference type="AlphaFoldDB" id="A0A0K6IGS5"/>
<dbReference type="Pfam" id="PF00990">
    <property type="entry name" value="GGDEF"/>
    <property type="match status" value="1"/>
</dbReference>
<dbReference type="NCBIfam" id="TIGR00229">
    <property type="entry name" value="sensory_box"/>
    <property type="match status" value="1"/>
</dbReference>
<dbReference type="CDD" id="cd01949">
    <property type="entry name" value="GGDEF"/>
    <property type="match status" value="1"/>
</dbReference>
<proteinExistence type="predicted"/>
<dbReference type="InterPro" id="IPR000014">
    <property type="entry name" value="PAS"/>
</dbReference>
<dbReference type="InterPro" id="IPR035965">
    <property type="entry name" value="PAS-like_dom_sf"/>
</dbReference>
<reference evidence="6" key="1">
    <citation type="submission" date="2015-08" db="EMBL/GenBank/DDBJ databases">
        <authorList>
            <person name="Varghese N."/>
        </authorList>
    </citation>
    <scope>NUCLEOTIDE SEQUENCE [LARGE SCALE GENOMIC DNA]</scope>
    <source>
        <strain evidence="6">JCM 18476</strain>
    </source>
</reference>
<dbReference type="Proteomes" id="UP000182769">
    <property type="component" value="Unassembled WGS sequence"/>
</dbReference>
<dbReference type="STRING" id="1137284.GCA_001418205_00140"/>
<dbReference type="InterPro" id="IPR000160">
    <property type="entry name" value="GGDEF_dom"/>
</dbReference>
<dbReference type="InterPro" id="IPR050469">
    <property type="entry name" value="Diguanylate_Cyclase"/>
</dbReference>
<dbReference type="SMART" id="SM00267">
    <property type="entry name" value="GGDEF"/>
    <property type="match status" value="1"/>
</dbReference>
<name>A0A0K6IGS5_9GAMM</name>
<dbReference type="EC" id="2.7.7.65" evidence="2"/>
<dbReference type="FunFam" id="3.30.70.270:FF:000001">
    <property type="entry name" value="Diguanylate cyclase domain protein"/>
    <property type="match status" value="1"/>
</dbReference>
<comment type="cofactor">
    <cofactor evidence="1">
        <name>Mg(2+)</name>
        <dbReference type="ChEBI" id="CHEBI:18420"/>
    </cofactor>
</comment>
<evidence type="ECO:0000256" key="2">
    <source>
        <dbReference type="ARBA" id="ARBA00012528"/>
    </source>
</evidence>
<dbReference type="GO" id="GO:0052621">
    <property type="term" value="F:diguanylate cyclase activity"/>
    <property type="evidence" value="ECO:0007669"/>
    <property type="project" value="UniProtKB-EC"/>
</dbReference>
<accession>A0A0K6IGS5</accession>
<dbReference type="NCBIfam" id="TIGR00254">
    <property type="entry name" value="GGDEF"/>
    <property type="match status" value="1"/>
</dbReference>
<organism evidence="5 6">
    <name type="scientific">Marinomonas fungiae</name>
    <dbReference type="NCBI Taxonomy" id="1137284"/>
    <lineage>
        <taxon>Bacteria</taxon>
        <taxon>Pseudomonadati</taxon>
        <taxon>Pseudomonadota</taxon>
        <taxon>Gammaproteobacteria</taxon>
        <taxon>Oceanospirillales</taxon>
        <taxon>Oceanospirillaceae</taxon>
        <taxon>Marinomonas</taxon>
    </lineage>
</organism>
<keyword evidence="6" id="KW-1185">Reference proteome</keyword>
<dbReference type="EMBL" id="CYHG01000001">
    <property type="protein sequence ID" value="CUB02309.1"/>
    <property type="molecule type" value="Genomic_DNA"/>
</dbReference>
<protein>
    <recommendedName>
        <fullName evidence="2">diguanylate cyclase</fullName>
        <ecNumber evidence="2">2.7.7.65</ecNumber>
    </recommendedName>
</protein>
<evidence type="ECO:0000256" key="1">
    <source>
        <dbReference type="ARBA" id="ARBA00001946"/>
    </source>
</evidence>
<feature type="domain" description="GGDEF" evidence="4">
    <location>
        <begin position="173"/>
        <end position="306"/>
    </location>
</feature>
<dbReference type="InterPro" id="IPR029787">
    <property type="entry name" value="Nucleotide_cyclase"/>
</dbReference>
<dbReference type="Gene3D" id="3.30.70.270">
    <property type="match status" value="1"/>
</dbReference>
<evidence type="ECO:0000259" key="4">
    <source>
        <dbReference type="PROSITE" id="PS50887"/>
    </source>
</evidence>
<dbReference type="SUPFAM" id="SSF55785">
    <property type="entry name" value="PYP-like sensor domain (PAS domain)"/>
    <property type="match status" value="1"/>
</dbReference>
<dbReference type="PROSITE" id="PS50887">
    <property type="entry name" value="GGDEF"/>
    <property type="match status" value="1"/>
</dbReference>